<proteinExistence type="predicted"/>
<comment type="caution">
    <text evidence="1">The sequence shown here is derived from an EMBL/GenBank/DDBJ whole genome shotgun (WGS) entry which is preliminary data.</text>
</comment>
<evidence type="ECO:0000313" key="1">
    <source>
        <dbReference type="EMBL" id="KAI5071625.1"/>
    </source>
</evidence>
<reference evidence="1" key="1">
    <citation type="submission" date="2021-01" db="EMBL/GenBank/DDBJ databases">
        <title>Adiantum capillus-veneris genome.</title>
        <authorList>
            <person name="Fang Y."/>
            <person name="Liao Q."/>
        </authorList>
    </citation>
    <scope>NUCLEOTIDE SEQUENCE</scope>
    <source>
        <strain evidence="1">H3</strain>
        <tissue evidence="1">Leaf</tissue>
    </source>
</reference>
<dbReference type="Proteomes" id="UP000886520">
    <property type="component" value="Chromosome 13"/>
</dbReference>
<name>A0A9D4UPC6_ADICA</name>
<organism evidence="1 2">
    <name type="scientific">Adiantum capillus-veneris</name>
    <name type="common">Maidenhair fern</name>
    <dbReference type="NCBI Taxonomy" id="13818"/>
    <lineage>
        <taxon>Eukaryota</taxon>
        <taxon>Viridiplantae</taxon>
        <taxon>Streptophyta</taxon>
        <taxon>Embryophyta</taxon>
        <taxon>Tracheophyta</taxon>
        <taxon>Polypodiopsida</taxon>
        <taxon>Polypodiidae</taxon>
        <taxon>Polypodiales</taxon>
        <taxon>Pteridineae</taxon>
        <taxon>Pteridaceae</taxon>
        <taxon>Vittarioideae</taxon>
        <taxon>Adiantum</taxon>
    </lineage>
</organism>
<dbReference type="AlphaFoldDB" id="A0A9D4UPC6"/>
<evidence type="ECO:0000313" key="2">
    <source>
        <dbReference type="Proteomes" id="UP000886520"/>
    </source>
</evidence>
<gene>
    <name evidence="1" type="ORF">GOP47_0013876</name>
</gene>
<dbReference type="EMBL" id="JABFUD020000013">
    <property type="protein sequence ID" value="KAI5071625.1"/>
    <property type="molecule type" value="Genomic_DNA"/>
</dbReference>
<keyword evidence="2" id="KW-1185">Reference proteome</keyword>
<protein>
    <submittedName>
        <fullName evidence="1">Uncharacterized protein</fullName>
    </submittedName>
</protein>
<accession>A0A9D4UPC6</accession>
<sequence length="80" mass="9394">MAWQAECCRSHCKLSVVLVEALKGEGLEVVLIIKRHSFVSIKQVQHGKKIRVRNNLIIVSRCMNIEWGKRRLMKWSMHRP</sequence>